<keyword evidence="1" id="KW-0805">Transcription regulation</keyword>
<gene>
    <name evidence="5" type="ORF">SAMN05421756_103460</name>
</gene>
<dbReference type="SMART" id="SM00354">
    <property type="entry name" value="HTH_LACI"/>
    <property type="match status" value="1"/>
</dbReference>
<dbReference type="Gene3D" id="3.40.50.2300">
    <property type="match status" value="2"/>
</dbReference>
<evidence type="ECO:0000259" key="4">
    <source>
        <dbReference type="PROSITE" id="PS50932"/>
    </source>
</evidence>
<name>A0A1H9G1P6_9ACTN</name>
<dbReference type="PROSITE" id="PS00356">
    <property type="entry name" value="HTH_LACI_1"/>
    <property type="match status" value="1"/>
</dbReference>
<keyword evidence="2" id="KW-0238">DNA-binding</keyword>
<evidence type="ECO:0000256" key="3">
    <source>
        <dbReference type="ARBA" id="ARBA00023163"/>
    </source>
</evidence>
<dbReference type="InterPro" id="IPR010982">
    <property type="entry name" value="Lambda_DNA-bd_dom_sf"/>
</dbReference>
<dbReference type="Pfam" id="PF13377">
    <property type="entry name" value="Peripla_BP_3"/>
    <property type="match status" value="1"/>
</dbReference>
<sequence>MSAEQRGRTTAVTLVEVARHAGVSLATASRVLNGSGRTPAAAIADRVRAAAAELRYVPNAQAQALARSATRLLGVVVHDIADPYFSTIIGGAQRAARLRGRQVLLAAAERDEGAEREAVAAFVAHRTDAIVLAGSRRTHTDDQLSAELGRYVERGGRVLTLGPSAIPGALHLDVGNREGGAELVRALVARGLTRFVVLSGPPELQTVQDRIGGYREAMEEAGLTPLAVVEDVFTSTGGHRAATQAWEQLRWSEPVCLLAVNDVMALGAITALRGLGLSVPGDAQVAGFDDIPTLRDHAPALTTYRLPLERIGERAVELALSGEATHERLGGEVVIRESAGSAARSPAPTRV</sequence>
<dbReference type="CDD" id="cd06267">
    <property type="entry name" value="PBP1_LacI_sugar_binding-like"/>
    <property type="match status" value="1"/>
</dbReference>
<dbReference type="AlphaFoldDB" id="A0A1H9G1P6"/>
<dbReference type="Pfam" id="PF00356">
    <property type="entry name" value="LacI"/>
    <property type="match status" value="1"/>
</dbReference>
<dbReference type="PANTHER" id="PTHR30146">
    <property type="entry name" value="LACI-RELATED TRANSCRIPTIONAL REPRESSOR"/>
    <property type="match status" value="1"/>
</dbReference>
<dbReference type="Proteomes" id="UP000198504">
    <property type="component" value="Unassembled WGS sequence"/>
</dbReference>
<dbReference type="PANTHER" id="PTHR30146:SF153">
    <property type="entry name" value="LACTOSE OPERON REPRESSOR"/>
    <property type="match status" value="1"/>
</dbReference>
<dbReference type="RefSeq" id="WP_091179343.1">
    <property type="nucleotide sequence ID" value="NZ_FOFA01000003.1"/>
</dbReference>
<dbReference type="OrthoDB" id="3226810at2"/>
<protein>
    <submittedName>
        <fullName evidence="5">LacI family transcriptional regulator</fullName>
    </submittedName>
</protein>
<evidence type="ECO:0000313" key="5">
    <source>
        <dbReference type="EMBL" id="SEQ43863.1"/>
    </source>
</evidence>
<dbReference type="PROSITE" id="PS50932">
    <property type="entry name" value="HTH_LACI_2"/>
    <property type="match status" value="1"/>
</dbReference>
<dbReference type="Gene3D" id="1.10.260.40">
    <property type="entry name" value="lambda repressor-like DNA-binding domains"/>
    <property type="match status" value="1"/>
</dbReference>
<dbReference type="CDD" id="cd01392">
    <property type="entry name" value="HTH_LacI"/>
    <property type="match status" value="1"/>
</dbReference>
<dbReference type="GO" id="GO:0003700">
    <property type="term" value="F:DNA-binding transcription factor activity"/>
    <property type="evidence" value="ECO:0007669"/>
    <property type="project" value="TreeGrafter"/>
</dbReference>
<reference evidence="6" key="1">
    <citation type="submission" date="2016-10" db="EMBL/GenBank/DDBJ databases">
        <authorList>
            <person name="Varghese N."/>
            <person name="Submissions S."/>
        </authorList>
    </citation>
    <scope>NUCLEOTIDE SEQUENCE [LARGE SCALE GENOMIC DNA]</scope>
    <source>
        <strain evidence="6">CGMCC 4.6856</strain>
    </source>
</reference>
<dbReference type="STRING" id="1036181.SAMN05421756_103460"/>
<organism evidence="5 6">
    <name type="scientific">Microlunatus flavus</name>
    <dbReference type="NCBI Taxonomy" id="1036181"/>
    <lineage>
        <taxon>Bacteria</taxon>
        <taxon>Bacillati</taxon>
        <taxon>Actinomycetota</taxon>
        <taxon>Actinomycetes</taxon>
        <taxon>Propionibacteriales</taxon>
        <taxon>Propionibacteriaceae</taxon>
        <taxon>Microlunatus</taxon>
    </lineage>
</organism>
<dbReference type="InterPro" id="IPR046335">
    <property type="entry name" value="LacI/GalR-like_sensor"/>
</dbReference>
<proteinExistence type="predicted"/>
<evidence type="ECO:0000313" key="6">
    <source>
        <dbReference type="Proteomes" id="UP000198504"/>
    </source>
</evidence>
<dbReference type="GO" id="GO:0000976">
    <property type="term" value="F:transcription cis-regulatory region binding"/>
    <property type="evidence" value="ECO:0007669"/>
    <property type="project" value="TreeGrafter"/>
</dbReference>
<accession>A0A1H9G1P6</accession>
<feature type="domain" description="HTH lacI-type" evidence="4">
    <location>
        <begin position="12"/>
        <end position="67"/>
    </location>
</feature>
<keyword evidence="6" id="KW-1185">Reference proteome</keyword>
<evidence type="ECO:0000256" key="1">
    <source>
        <dbReference type="ARBA" id="ARBA00023015"/>
    </source>
</evidence>
<dbReference type="SUPFAM" id="SSF47413">
    <property type="entry name" value="lambda repressor-like DNA-binding domains"/>
    <property type="match status" value="1"/>
</dbReference>
<keyword evidence="3" id="KW-0804">Transcription</keyword>
<dbReference type="InterPro" id="IPR000843">
    <property type="entry name" value="HTH_LacI"/>
</dbReference>
<evidence type="ECO:0000256" key="2">
    <source>
        <dbReference type="ARBA" id="ARBA00023125"/>
    </source>
</evidence>
<dbReference type="EMBL" id="FOFA01000003">
    <property type="protein sequence ID" value="SEQ43863.1"/>
    <property type="molecule type" value="Genomic_DNA"/>
</dbReference>
<dbReference type="InterPro" id="IPR028082">
    <property type="entry name" value="Peripla_BP_I"/>
</dbReference>
<dbReference type="SUPFAM" id="SSF53822">
    <property type="entry name" value="Periplasmic binding protein-like I"/>
    <property type="match status" value="1"/>
</dbReference>